<evidence type="ECO:0000313" key="2">
    <source>
        <dbReference type="Proteomes" id="UP001164539"/>
    </source>
</evidence>
<comment type="caution">
    <text evidence="1">The sequence shown here is derived from an EMBL/GenBank/DDBJ whole genome shotgun (WGS) entry which is preliminary data.</text>
</comment>
<name>A0ACC1Y6X8_MELAZ</name>
<gene>
    <name evidence="1" type="ORF">OWV82_010343</name>
</gene>
<protein>
    <submittedName>
        <fullName evidence="1">Legume-specific protein</fullName>
    </submittedName>
</protein>
<dbReference type="EMBL" id="CM051398">
    <property type="protein sequence ID" value="KAJ4718694.1"/>
    <property type="molecule type" value="Genomic_DNA"/>
</dbReference>
<proteinExistence type="predicted"/>
<dbReference type="Proteomes" id="UP001164539">
    <property type="component" value="Chromosome 5"/>
</dbReference>
<evidence type="ECO:0000313" key="1">
    <source>
        <dbReference type="EMBL" id="KAJ4718694.1"/>
    </source>
</evidence>
<keyword evidence="2" id="KW-1185">Reference proteome</keyword>
<sequence>MEGIIPFIYRVFIQYRAAAAAAQPRMADSWFCESPPFPYIRLPGDSGYFMPQPEPAISSPSSSSRSVSSTGCLSTLRFTASRRAFS</sequence>
<reference evidence="1 2" key="1">
    <citation type="journal article" date="2023" name="Science">
        <title>Complex scaffold remodeling in plant triterpene biosynthesis.</title>
        <authorList>
            <person name="De La Pena R."/>
            <person name="Hodgson H."/>
            <person name="Liu J.C."/>
            <person name="Stephenson M.J."/>
            <person name="Martin A.C."/>
            <person name="Owen C."/>
            <person name="Harkess A."/>
            <person name="Leebens-Mack J."/>
            <person name="Jimenez L.E."/>
            <person name="Osbourn A."/>
            <person name="Sattely E.S."/>
        </authorList>
    </citation>
    <scope>NUCLEOTIDE SEQUENCE [LARGE SCALE GENOMIC DNA]</scope>
    <source>
        <strain evidence="2">cv. JPN11</strain>
        <tissue evidence="1">Leaf</tissue>
    </source>
</reference>
<accession>A0ACC1Y6X8</accession>
<organism evidence="1 2">
    <name type="scientific">Melia azedarach</name>
    <name type="common">Chinaberry tree</name>
    <dbReference type="NCBI Taxonomy" id="155640"/>
    <lineage>
        <taxon>Eukaryota</taxon>
        <taxon>Viridiplantae</taxon>
        <taxon>Streptophyta</taxon>
        <taxon>Embryophyta</taxon>
        <taxon>Tracheophyta</taxon>
        <taxon>Spermatophyta</taxon>
        <taxon>Magnoliopsida</taxon>
        <taxon>eudicotyledons</taxon>
        <taxon>Gunneridae</taxon>
        <taxon>Pentapetalae</taxon>
        <taxon>rosids</taxon>
        <taxon>malvids</taxon>
        <taxon>Sapindales</taxon>
        <taxon>Meliaceae</taxon>
        <taxon>Melia</taxon>
    </lineage>
</organism>